<evidence type="ECO:0000256" key="1">
    <source>
        <dbReference type="SAM" id="Coils"/>
    </source>
</evidence>
<dbReference type="KEGG" id="tad:TRIADDRAFT_58671"/>
<dbReference type="eggNOG" id="ENOG502S3Z5">
    <property type="taxonomic scope" value="Eukaryota"/>
</dbReference>
<feature type="coiled-coil region" evidence="1">
    <location>
        <begin position="87"/>
        <end position="136"/>
    </location>
</feature>
<gene>
    <name evidence="3" type="ORF">TRIADDRAFT_58671</name>
</gene>
<dbReference type="OMA" id="ECLKVEM"/>
<organism evidence="3 4">
    <name type="scientific">Trichoplax adhaerens</name>
    <name type="common">Trichoplax reptans</name>
    <dbReference type="NCBI Taxonomy" id="10228"/>
    <lineage>
        <taxon>Eukaryota</taxon>
        <taxon>Metazoa</taxon>
        <taxon>Placozoa</taxon>
        <taxon>Uniplacotomia</taxon>
        <taxon>Trichoplacea</taxon>
        <taxon>Trichoplacidae</taxon>
        <taxon>Trichoplax</taxon>
    </lineage>
</organism>
<dbReference type="HOGENOM" id="CLU_875307_0_0_1"/>
<feature type="compositionally biased region" description="Polar residues" evidence="2">
    <location>
        <begin position="1"/>
        <end position="11"/>
    </location>
</feature>
<evidence type="ECO:0008006" key="5">
    <source>
        <dbReference type="Google" id="ProtNLM"/>
    </source>
</evidence>
<dbReference type="OrthoDB" id="8774892at2759"/>
<feature type="region of interest" description="Disordered" evidence="2">
    <location>
        <begin position="1"/>
        <end position="31"/>
    </location>
</feature>
<protein>
    <recommendedName>
        <fullName evidence="5">Trichohyalin-plectin-homology domain-containing protein</fullName>
    </recommendedName>
</protein>
<dbReference type="PANTHER" id="PTHR34645:SF1">
    <property type="entry name" value="GENE 136-RELATED"/>
    <property type="match status" value="1"/>
</dbReference>
<feature type="coiled-coil region" evidence="1">
    <location>
        <begin position="247"/>
        <end position="274"/>
    </location>
</feature>
<keyword evidence="4" id="KW-1185">Reference proteome</keyword>
<keyword evidence="1" id="KW-0175">Coiled coil</keyword>
<dbReference type="GeneID" id="6756023"/>
<dbReference type="Proteomes" id="UP000009022">
    <property type="component" value="Unassembled WGS sequence"/>
</dbReference>
<sequence>MATSSQRTNRLISPRKKYSPPKPLGPSLKDLGKLLPRRYEETKTVNIQALSHKSILDIGKSIEEHTKEKNHRLVKETVDSTEQKVWKKANEIKRQELQEVLEAAALEKERALATAKESEKRALARETQKIKDEMQESMYNRLEQQRIQAEARLKMEIMSTLKNEEQLRKQAFNEGRIFERALAEKEARETSRQYEQRRQADVRKYTKAKFEAMQNLATKMNKEKEEALVKLRQGFIVEIEDKISTVNKEHQEEIGKLERVIDAYKSRCSELRQQLRHHYTLKILSDKKLEDVIKEFQQFIEMQPTFQKGQAEYLIKIL</sequence>
<dbReference type="AlphaFoldDB" id="B3S3C7"/>
<evidence type="ECO:0000313" key="3">
    <source>
        <dbReference type="EMBL" id="EDV22769.1"/>
    </source>
</evidence>
<reference evidence="3 4" key="1">
    <citation type="journal article" date="2008" name="Nature">
        <title>The Trichoplax genome and the nature of placozoans.</title>
        <authorList>
            <person name="Srivastava M."/>
            <person name="Begovic E."/>
            <person name="Chapman J."/>
            <person name="Putnam N.H."/>
            <person name="Hellsten U."/>
            <person name="Kawashima T."/>
            <person name="Kuo A."/>
            <person name="Mitros T."/>
            <person name="Salamov A."/>
            <person name="Carpenter M.L."/>
            <person name="Signorovitch A.Y."/>
            <person name="Moreno M.A."/>
            <person name="Kamm K."/>
            <person name="Grimwood J."/>
            <person name="Schmutz J."/>
            <person name="Shapiro H."/>
            <person name="Grigoriev I.V."/>
            <person name="Buss L.W."/>
            <person name="Schierwater B."/>
            <person name="Dellaporta S.L."/>
            <person name="Rokhsar D.S."/>
        </authorList>
    </citation>
    <scope>NUCLEOTIDE SEQUENCE [LARGE SCALE GENOMIC DNA]</scope>
    <source>
        <strain evidence="3 4">Grell-BS-1999</strain>
    </source>
</reference>
<dbReference type="EMBL" id="DS985248">
    <property type="protein sequence ID" value="EDV22769.1"/>
    <property type="molecule type" value="Genomic_DNA"/>
</dbReference>
<dbReference type="PANTHER" id="PTHR34645">
    <property type="entry name" value="SIMILAR TO HYPOTHETICAL PROTEIN"/>
    <property type="match status" value="1"/>
</dbReference>
<evidence type="ECO:0000313" key="4">
    <source>
        <dbReference type="Proteomes" id="UP000009022"/>
    </source>
</evidence>
<name>B3S3C7_TRIAD</name>
<proteinExistence type="predicted"/>
<dbReference type="InterPro" id="IPR038927">
    <property type="entry name" value="C6orf163"/>
</dbReference>
<dbReference type="InParanoid" id="B3S3C7"/>
<accession>B3S3C7</accession>
<dbReference type="CTD" id="6756023"/>
<evidence type="ECO:0000256" key="2">
    <source>
        <dbReference type="SAM" id="MobiDB-lite"/>
    </source>
</evidence>
<dbReference type="RefSeq" id="XP_002114635.1">
    <property type="nucleotide sequence ID" value="XM_002114599.1"/>
</dbReference>